<sequence>MLLPETLMGKVCLRYVEDSLQTRVPSREVEFADILGLSRREKILKAQRNLKNPSIKDVHTTSLPTDDSDELKENIAKENNIHLPIFPETYNIDIQSAWRFARKADPSGLRTVEIITKVDQILDYTYHEDRHKELASLVSGRDERTIKNEMFIIRNSSNEESRRARAVNPGDLEDATIIVYCRIKCEEMFLEIGFGLSNLIIKLSELQKVPQEHRIRLFLEQRKAELEEKLQSLLPPLAAILLDDSWNSSVNSTMNSQVEREKPRLYRGQQWNFRQFNLALLILDRFIIFSSYSAETFDPIKLEIAAEEWCSCFHQDNHQYTWTLEELCEFVQTAHGGQLTGGLFTFPSFFTNGISLLQTCLKRTAQEI</sequence>
<evidence type="ECO:0000313" key="2">
    <source>
        <dbReference type="Proteomes" id="UP000789342"/>
    </source>
</evidence>
<proteinExistence type="predicted"/>
<feature type="non-terminal residue" evidence="1">
    <location>
        <position position="368"/>
    </location>
</feature>
<gene>
    <name evidence="1" type="ORF">AMORRO_LOCUS9129</name>
</gene>
<keyword evidence="2" id="KW-1185">Reference proteome</keyword>
<dbReference type="AlphaFoldDB" id="A0A9N9DDT1"/>
<name>A0A9N9DDT1_9GLOM</name>
<evidence type="ECO:0000313" key="1">
    <source>
        <dbReference type="EMBL" id="CAG8631936.1"/>
    </source>
</evidence>
<comment type="caution">
    <text evidence="1">The sequence shown here is derived from an EMBL/GenBank/DDBJ whole genome shotgun (WGS) entry which is preliminary data.</text>
</comment>
<organism evidence="1 2">
    <name type="scientific">Acaulospora morrowiae</name>
    <dbReference type="NCBI Taxonomy" id="94023"/>
    <lineage>
        <taxon>Eukaryota</taxon>
        <taxon>Fungi</taxon>
        <taxon>Fungi incertae sedis</taxon>
        <taxon>Mucoromycota</taxon>
        <taxon>Glomeromycotina</taxon>
        <taxon>Glomeromycetes</taxon>
        <taxon>Diversisporales</taxon>
        <taxon>Acaulosporaceae</taxon>
        <taxon>Acaulospora</taxon>
    </lineage>
</organism>
<dbReference type="Proteomes" id="UP000789342">
    <property type="component" value="Unassembled WGS sequence"/>
</dbReference>
<protein>
    <submittedName>
        <fullName evidence="1">13331_t:CDS:1</fullName>
    </submittedName>
</protein>
<dbReference type="InterPro" id="IPR027417">
    <property type="entry name" value="P-loop_NTPase"/>
</dbReference>
<dbReference type="EMBL" id="CAJVPV010008543">
    <property type="protein sequence ID" value="CAG8631936.1"/>
    <property type="molecule type" value="Genomic_DNA"/>
</dbReference>
<accession>A0A9N9DDT1</accession>
<reference evidence="1" key="1">
    <citation type="submission" date="2021-06" db="EMBL/GenBank/DDBJ databases">
        <authorList>
            <person name="Kallberg Y."/>
            <person name="Tangrot J."/>
            <person name="Rosling A."/>
        </authorList>
    </citation>
    <scope>NUCLEOTIDE SEQUENCE</scope>
    <source>
        <strain evidence="1">CL551</strain>
    </source>
</reference>
<dbReference type="Gene3D" id="3.40.50.300">
    <property type="entry name" value="P-loop containing nucleotide triphosphate hydrolases"/>
    <property type="match status" value="1"/>
</dbReference>